<evidence type="ECO:0000313" key="2">
    <source>
        <dbReference type="Proteomes" id="UP000567179"/>
    </source>
</evidence>
<dbReference type="Proteomes" id="UP000567179">
    <property type="component" value="Unassembled WGS sequence"/>
</dbReference>
<keyword evidence="2" id="KW-1185">Reference proteome</keyword>
<reference evidence="1 2" key="1">
    <citation type="journal article" date="2020" name="ISME J.">
        <title>Uncovering the hidden diversity of litter-decomposition mechanisms in mushroom-forming fungi.</title>
        <authorList>
            <person name="Floudas D."/>
            <person name="Bentzer J."/>
            <person name="Ahren D."/>
            <person name="Johansson T."/>
            <person name="Persson P."/>
            <person name="Tunlid A."/>
        </authorList>
    </citation>
    <scope>NUCLEOTIDE SEQUENCE [LARGE SCALE GENOMIC DNA]</scope>
    <source>
        <strain evidence="1 2">CBS 101986</strain>
    </source>
</reference>
<evidence type="ECO:0000313" key="1">
    <source>
        <dbReference type="EMBL" id="KAF5316781.1"/>
    </source>
</evidence>
<proteinExistence type="predicted"/>
<protein>
    <submittedName>
        <fullName evidence="1">Uncharacterized protein</fullName>
    </submittedName>
</protein>
<dbReference type="EMBL" id="JAACJJ010000042">
    <property type="protein sequence ID" value="KAF5316781.1"/>
    <property type="molecule type" value="Genomic_DNA"/>
</dbReference>
<comment type="caution">
    <text evidence="1">The sequence shown here is derived from an EMBL/GenBank/DDBJ whole genome shotgun (WGS) entry which is preliminary data.</text>
</comment>
<organism evidence="1 2">
    <name type="scientific">Psilocybe cf. subviscida</name>
    <dbReference type="NCBI Taxonomy" id="2480587"/>
    <lineage>
        <taxon>Eukaryota</taxon>
        <taxon>Fungi</taxon>
        <taxon>Dikarya</taxon>
        <taxon>Basidiomycota</taxon>
        <taxon>Agaricomycotina</taxon>
        <taxon>Agaricomycetes</taxon>
        <taxon>Agaricomycetidae</taxon>
        <taxon>Agaricales</taxon>
        <taxon>Agaricineae</taxon>
        <taxon>Strophariaceae</taxon>
        <taxon>Psilocybe</taxon>
    </lineage>
</organism>
<accession>A0A8H5EYA6</accession>
<gene>
    <name evidence="1" type="ORF">D9619_006520</name>
</gene>
<dbReference type="AlphaFoldDB" id="A0A8H5EYA6"/>
<sequence length="82" mass="8471">MPGCGLPVSASVSSATLRLPQDLGYSSISSTVAPSLRSSLYDPPPLAADLPFLGGTLRGGGAPKLDYFTKMSAKSQHTQALY</sequence>
<name>A0A8H5EYA6_9AGAR</name>